<gene>
    <name evidence="3" type="ORF">K493DRAFT_321726</name>
</gene>
<protein>
    <submittedName>
        <fullName evidence="3">Uncharacterized protein</fullName>
    </submittedName>
</protein>
<keyword evidence="2" id="KW-0812">Transmembrane</keyword>
<keyword evidence="2" id="KW-1133">Transmembrane helix</keyword>
<evidence type="ECO:0000313" key="4">
    <source>
        <dbReference type="Proteomes" id="UP000193498"/>
    </source>
</evidence>
<accession>A0A1Y1WP06</accession>
<evidence type="ECO:0000256" key="1">
    <source>
        <dbReference type="SAM" id="MobiDB-lite"/>
    </source>
</evidence>
<dbReference type="Proteomes" id="UP000193498">
    <property type="component" value="Unassembled WGS sequence"/>
</dbReference>
<feature type="region of interest" description="Disordered" evidence="1">
    <location>
        <begin position="1"/>
        <end position="55"/>
    </location>
</feature>
<feature type="transmembrane region" description="Helical" evidence="2">
    <location>
        <begin position="96"/>
        <end position="113"/>
    </location>
</feature>
<feature type="transmembrane region" description="Helical" evidence="2">
    <location>
        <begin position="169"/>
        <end position="190"/>
    </location>
</feature>
<organism evidence="3 4">
    <name type="scientific">Basidiobolus meristosporus CBS 931.73</name>
    <dbReference type="NCBI Taxonomy" id="1314790"/>
    <lineage>
        <taxon>Eukaryota</taxon>
        <taxon>Fungi</taxon>
        <taxon>Fungi incertae sedis</taxon>
        <taxon>Zoopagomycota</taxon>
        <taxon>Entomophthoromycotina</taxon>
        <taxon>Basidiobolomycetes</taxon>
        <taxon>Basidiobolales</taxon>
        <taxon>Basidiobolaceae</taxon>
        <taxon>Basidiobolus</taxon>
    </lineage>
</organism>
<evidence type="ECO:0000256" key="2">
    <source>
        <dbReference type="SAM" id="Phobius"/>
    </source>
</evidence>
<dbReference type="InParanoid" id="A0A1Y1WP06"/>
<dbReference type="AlphaFoldDB" id="A0A1Y1WP06"/>
<comment type="caution">
    <text evidence="3">The sequence shown here is derived from an EMBL/GenBank/DDBJ whole genome shotgun (WGS) entry which is preliminary data.</text>
</comment>
<dbReference type="EMBL" id="MCFE01001028">
    <property type="protein sequence ID" value="ORX75271.1"/>
    <property type="molecule type" value="Genomic_DNA"/>
</dbReference>
<keyword evidence="4" id="KW-1185">Reference proteome</keyword>
<feature type="transmembrane region" description="Helical" evidence="2">
    <location>
        <begin position="196"/>
        <end position="218"/>
    </location>
</feature>
<reference evidence="3 4" key="1">
    <citation type="submission" date="2016-07" db="EMBL/GenBank/DDBJ databases">
        <title>Pervasive Adenine N6-methylation of Active Genes in Fungi.</title>
        <authorList>
            <consortium name="DOE Joint Genome Institute"/>
            <person name="Mondo S.J."/>
            <person name="Dannebaum R.O."/>
            <person name="Kuo R.C."/>
            <person name="Labutti K."/>
            <person name="Haridas S."/>
            <person name="Kuo A."/>
            <person name="Salamov A."/>
            <person name="Ahrendt S.R."/>
            <person name="Lipzen A."/>
            <person name="Sullivan W."/>
            <person name="Andreopoulos W.B."/>
            <person name="Clum A."/>
            <person name="Lindquist E."/>
            <person name="Daum C."/>
            <person name="Ramamoorthy G.K."/>
            <person name="Gryganskyi A."/>
            <person name="Culley D."/>
            <person name="Magnuson J.K."/>
            <person name="James T.Y."/>
            <person name="O'Malley M.A."/>
            <person name="Stajich J.E."/>
            <person name="Spatafora J.W."/>
            <person name="Visel A."/>
            <person name="Grigoriev I.V."/>
        </authorList>
    </citation>
    <scope>NUCLEOTIDE SEQUENCE [LARGE SCALE GENOMIC DNA]</scope>
    <source>
        <strain evidence="3 4">CBS 931.73</strain>
    </source>
</reference>
<feature type="compositionally biased region" description="Basic and acidic residues" evidence="1">
    <location>
        <begin position="19"/>
        <end position="55"/>
    </location>
</feature>
<sequence length="227" mass="25181">PSEVEETAIPQDPAASCENEDHLDKEQGTPSQNKKEPSPKADKEDARKNEATTKEQEAFEDMWNKAIQDSPENPSVTKRFLRHVFQALLDLTHTNYTAFAVNLLWHGLAVYYLSRPRKALLMNAVVSGGKGGVPPYAIDTVKFLGGVHAAWALLSLLSFRIKDITAQKAILLAFSLANFSHLYFTVSALASGRWRLWFTKITAGSSIVTLINIACYLASVKKNGRYL</sequence>
<feature type="non-terminal residue" evidence="3">
    <location>
        <position position="1"/>
    </location>
</feature>
<name>A0A1Y1WP06_9FUNG</name>
<evidence type="ECO:0000313" key="3">
    <source>
        <dbReference type="EMBL" id="ORX75271.1"/>
    </source>
</evidence>
<proteinExistence type="predicted"/>
<keyword evidence="2" id="KW-0472">Membrane</keyword>